<dbReference type="GeneID" id="63802992"/>
<dbReference type="PANTHER" id="PTHR10501">
    <property type="entry name" value="U1 SMALL NUCLEAR RIBONUCLEOPROTEIN A/U2 SMALL NUCLEAR RIBONUCLEOPROTEIN B"/>
    <property type="match status" value="1"/>
</dbReference>
<dbReference type="PROSITE" id="PS50102">
    <property type="entry name" value="RRM"/>
    <property type="match status" value="2"/>
</dbReference>
<gene>
    <name evidence="5" type="ORF">DL89DRAFT_264704</name>
</gene>
<feature type="compositionally biased region" description="Basic and acidic residues" evidence="3">
    <location>
        <begin position="55"/>
        <end position="66"/>
    </location>
</feature>
<name>A0A1Y1WNU0_9FUNG</name>
<proteinExistence type="predicted"/>
<organism evidence="5 6">
    <name type="scientific">Linderina pennispora</name>
    <dbReference type="NCBI Taxonomy" id="61395"/>
    <lineage>
        <taxon>Eukaryota</taxon>
        <taxon>Fungi</taxon>
        <taxon>Fungi incertae sedis</taxon>
        <taxon>Zoopagomycota</taxon>
        <taxon>Kickxellomycotina</taxon>
        <taxon>Kickxellomycetes</taxon>
        <taxon>Kickxellales</taxon>
        <taxon>Kickxellaceae</taxon>
        <taxon>Linderina</taxon>
    </lineage>
</organism>
<dbReference type="FunFam" id="3.30.70.330:FF:000029">
    <property type="entry name" value="U2 small nuclear ribonucleoprotein B"/>
    <property type="match status" value="1"/>
</dbReference>
<dbReference type="GO" id="GO:0003723">
    <property type="term" value="F:RNA binding"/>
    <property type="evidence" value="ECO:0007669"/>
    <property type="project" value="UniProtKB-UniRule"/>
</dbReference>
<dbReference type="InterPro" id="IPR012677">
    <property type="entry name" value="Nucleotide-bd_a/b_plait_sf"/>
</dbReference>
<evidence type="ECO:0000256" key="1">
    <source>
        <dbReference type="ARBA" id="ARBA00022884"/>
    </source>
</evidence>
<accession>A0A1Y1WNU0</accession>
<dbReference type="InterPro" id="IPR035979">
    <property type="entry name" value="RBD_domain_sf"/>
</dbReference>
<dbReference type="SUPFAM" id="SSF54928">
    <property type="entry name" value="RNA-binding domain, RBD"/>
    <property type="match status" value="1"/>
</dbReference>
<dbReference type="InterPro" id="IPR000504">
    <property type="entry name" value="RRM_dom"/>
</dbReference>
<keyword evidence="6" id="KW-1185">Reference proteome</keyword>
<dbReference type="Pfam" id="PF13893">
    <property type="entry name" value="RRM_5"/>
    <property type="match status" value="1"/>
</dbReference>
<evidence type="ECO:0000256" key="2">
    <source>
        <dbReference type="PROSITE-ProRule" id="PRU00176"/>
    </source>
</evidence>
<sequence>MRGQAFIVFSDIASATTAMRHLSGRTVFGRPLCIEYALSKSDVVAQKDGTYKYGEKREHTSAEQRKRLLGITEGAKRQASEEAEEREAKRRAVGDADEESDGEQDMRDDDSDDDSDIGPMPPAEEAPEQEIGPQGADAEGVSAPTLFVANLPEDLSVDVLAGLFQQYAGFRQVRQIEGKQGIAFVDYESARDAAAARDVLDGFRIAADRAMQIKFSR</sequence>
<feature type="region of interest" description="Disordered" evidence="3">
    <location>
        <begin position="55"/>
        <end position="139"/>
    </location>
</feature>
<comment type="caution">
    <text evidence="5">The sequence shown here is derived from an EMBL/GenBank/DDBJ whole genome shotgun (WGS) entry which is preliminary data.</text>
</comment>
<dbReference type="Gene3D" id="3.30.70.330">
    <property type="match status" value="2"/>
</dbReference>
<dbReference type="OrthoDB" id="277802at2759"/>
<evidence type="ECO:0000313" key="6">
    <source>
        <dbReference type="Proteomes" id="UP000193922"/>
    </source>
</evidence>
<reference evidence="5 6" key="1">
    <citation type="submission" date="2016-07" db="EMBL/GenBank/DDBJ databases">
        <title>Pervasive Adenine N6-methylation of Active Genes in Fungi.</title>
        <authorList>
            <consortium name="DOE Joint Genome Institute"/>
            <person name="Mondo S.J."/>
            <person name="Dannebaum R.O."/>
            <person name="Kuo R.C."/>
            <person name="Labutti K."/>
            <person name="Haridas S."/>
            <person name="Kuo A."/>
            <person name="Salamov A."/>
            <person name="Ahrendt S.R."/>
            <person name="Lipzen A."/>
            <person name="Sullivan W."/>
            <person name="Andreopoulos W.B."/>
            <person name="Clum A."/>
            <person name="Lindquist E."/>
            <person name="Daum C."/>
            <person name="Ramamoorthy G.K."/>
            <person name="Gryganskyi A."/>
            <person name="Culley D."/>
            <person name="Magnuson J.K."/>
            <person name="James T.Y."/>
            <person name="O'Malley M.A."/>
            <person name="Stajich J.E."/>
            <person name="Spatafora J.W."/>
            <person name="Visel A."/>
            <person name="Grigoriev I.V."/>
        </authorList>
    </citation>
    <scope>NUCLEOTIDE SEQUENCE [LARGE SCALE GENOMIC DNA]</scope>
    <source>
        <strain evidence="5 6">ATCC 12442</strain>
    </source>
</reference>
<feature type="domain" description="RRM" evidence="4">
    <location>
        <begin position="1"/>
        <end position="39"/>
    </location>
</feature>
<evidence type="ECO:0000313" key="5">
    <source>
        <dbReference type="EMBL" id="ORX74906.1"/>
    </source>
</evidence>
<evidence type="ECO:0000259" key="4">
    <source>
        <dbReference type="PROSITE" id="PS50102"/>
    </source>
</evidence>
<protein>
    <recommendedName>
        <fullName evidence="4">RRM domain-containing protein</fullName>
    </recommendedName>
</protein>
<keyword evidence="1 2" id="KW-0694">RNA-binding</keyword>
<feature type="domain" description="RRM" evidence="4">
    <location>
        <begin position="144"/>
        <end position="217"/>
    </location>
</feature>
<feature type="compositionally biased region" description="Basic and acidic residues" evidence="3">
    <location>
        <begin position="74"/>
        <end position="94"/>
    </location>
</feature>
<dbReference type="Proteomes" id="UP000193922">
    <property type="component" value="Unassembled WGS sequence"/>
</dbReference>
<dbReference type="SMART" id="SM00360">
    <property type="entry name" value="RRM"/>
    <property type="match status" value="1"/>
</dbReference>
<dbReference type="Pfam" id="PF00076">
    <property type="entry name" value="RRM_1"/>
    <property type="match status" value="1"/>
</dbReference>
<dbReference type="STRING" id="61395.A0A1Y1WNU0"/>
<dbReference type="RefSeq" id="XP_040748117.1">
    <property type="nucleotide sequence ID" value="XM_040886344.1"/>
</dbReference>
<evidence type="ECO:0000256" key="3">
    <source>
        <dbReference type="SAM" id="MobiDB-lite"/>
    </source>
</evidence>
<dbReference type="AlphaFoldDB" id="A0A1Y1WNU0"/>
<feature type="compositionally biased region" description="Acidic residues" evidence="3">
    <location>
        <begin position="95"/>
        <end position="116"/>
    </location>
</feature>
<dbReference type="EMBL" id="MCFD01000001">
    <property type="protein sequence ID" value="ORX74906.1"/>
    <property type="molecule type" value="Genomic_DNA"/>
</dbReference>